<dbReference type="EMBL" id="KL596636">
    <property type="protein sequence ID" value="KER32294.1"/>
    <property type="molecule type" value="Genomic_DNA"/>
</dbReference>
<keyword evidence="1" id="KW-0732">Signal</keyword>
<feature type="chain" id="PRO_5001705498" description="Cystatin domain-containing protein" evidence="1">
    <location>
        <begin position="20"/>
        <end position="125"/>
    </location>
</feature>
<evidence type="ECO:0000256" key="1">
    <source>
        <dbReference type="SAM" id="SignalP"/>
    </source>
</evidence>
<dbReference type="RefSeq" id="XP_009164040.1">
    <property type="nucleotide sequence ID" value="XM_009165776.1"/>
</dbReference>
<sequence>MWVSLVVAFACLSVYETQAYRFGLLGGYSQPECPTDEQQKMFSSMIQQSGQENGLSELDGSSTVDVLQVEMQIVQGTNYRGLVRVNDNDCYTVVIHEDLPNQYGSDGPYSILGVNDAECSPEIDC</sequence>
<dbReference type="Proteomes" id="UP000054324">
    <property type="component" value="Unassembled WGS sequence"/>
</dbReference>
<dbReference type="CTD" id="20315898"/>
<dbReference type="SUPFAM" id="SSF54403">
    <property type="entry name" value="Cystatin/monellin"/>
    <property type="match status" value="1"/>
</dbReference>
<feature type="signal peptide" evidence="1">
    <location>
        <begin position="1"/>
        <end position="19"/>
    </location>
</feature>
<evidence type="ECO:0000313" key="2">
    <source>
        <dbReference type="EMBL" id="KER32294.1"/>
    </source>
</evidence>
<dbReference type="KEGG" id="ovi:T265_01710"/>
<gene>
    <name evidence="2" type="ORF">T265_01710</name>
</gene>
<dbReference type="OrthoDB" id="6247140at2759"/>
<keyword evidence="3" id="KW-1185">Reference proteome</keyword>
<name>A0A075AIV5_OPIVI</name>
<dbReference type="InterPro" id="IPR046350">
    <property type="entry name" value="Cystatin_sf"/>
</dbReference>
<evidence type="ECO:0000313" key="3">
    <source>
        <dbReference type="Proteomes" id="UP000054324"/>
    </source>
</evidence>
<dbReference type="GeneID" id="20315898"/>
<reference evidence="2 3" key="1">
    <citation type="submission" date="2013-11" db="EMBL/GenBank/DDBJ databases">
        <title>Opisthorchis viverrini - life in the bile duct.</title>
        <authorList>
            <person name="Young N.D."/>
            <person name="Nagarajan N."/>
            <person name="Lin S.J."/>
            <person name="Korhonen P.K."/>
            <person name="Jex A.R."/>
            <person name="Hall R.S."/>
            <person name="Safavi-Hemami H."/>
            <person name="Kaewkong W."/>
            <person name="Bertrand D."/>
            <person name="Gao S."/>
            <person name="Seet Q."/>
            <person name="Wongkham S."/>
            <person name="Teh B.T."/>
            <person name="Wongkham C."/>
            <person name="Intapan P.M."/>
            <person name="Maleewong W."/>
            <person name="Yang X."/>
            <person name="Hu M."/>
            <person name="Wang Z."/>
            <person name="Hofmann A."/>
            <person name="Sternberg P.W."/>
            <person name="Tan P."/>
            <person name="Wang J."/>
            <person name="Gasser R.B."/>
        </authorList>
    </citation>
    <scope>NUCLEOTIDE SEQUENCE [LARGE SCALE GENOMIC DNA]</scope>
</reference>
<evidence type="ECO:0008006" key="4">
    <source>
        <dbReference type="Google" id="ProtNLM"/>
    </source>
</evidence>
<accession>A0A075AIV5</accession>
<dbReference type="Gene3D" id="3.10.450.10">
    <property type="match status" value="1"/>
</dbReference>
<dbReference type="AlphaFoldDB" id="A0A075AIV5"/>
<proteinExistence type="predicted"/>
<protein>
    <recommendedName>
        <fullName evidence="4">Cystatin domain-containing protein</fullName>
    </recommendedName>
</protein>
<organism evidence="2 3">
    <name type="scientific">Opisthorchis viverrini</name>
    <name type="common">Southeast Asian liver fluke</name>
    <dbReference type="NCBI Taxonomy" id="6198"/>
    <lineage>
        <taxon>Eukaryota</taxon>
        <taxon>Metazoa</taxon>
        <taxon>Spiralia</taxon>
        <taxon>Lophotrochozoa</taxon>
        <taxon>Platyhelminthes</taxon>
        <taxon>Trematoda</taxon>
        <taxon>Digenea</taxon>
        <taxon>Opisthorchiida</taxon>
        <taxon>Opisthorchiata</taxon>
        <taxon>Opisthorchiidae</taxon>
        <taxon>Opisthorchis</taxon>
    </lineage>
</organism>